<dbReference type="SUPFAM" id="SSF52540">
    <property type="entry name" value="P-loop containing nucleoside triphosphate hydrolases"/>
    <property type="match status" value="1"/>
</dbReference>
<evidence type="ECO:0000256" key="1">
    <source>
        <dbReference type="ARBA" id="ARBA00012552"/>
    </source>
</evidence>
<dbReference type="EMBL" id="CAJNOT010000852">
    <property type="protein sequence ID" value="CAF1095064.1"/>
    <property type="molecule type" value="Genomic_DNA"/>
</dbReference>
<dbReference type="GO" id="GO:0003725">
    <property type="term" value="F:double-stranded RNA binding"/>
    <property type="evidence" value="ECO:0007669"/>
    <property type="project" value="TreeGrafter"/>
</dbReference>
<evidence type="ECO:0000313" key="7">
    <source>
        <dbReference type="Proteomes" id="UP000663864"/>
    </source>
</evidence>
<dbReference type="EC" id="3.6.4.13" evidence="1"/>
<dbReference type="GO" id="GO:0045943">
    <property type="term" value="P:positive regulation of transcription by RNA polymerase I"/>
    <property type="evidence" value="ECO:0007669"/>
    <property type="project" value="TreeGrafter"/>
</dbReference>
<sequence length="130" mass="14754">MSATMNVDLFSQYFNQAPILYLQGRQYPIDVFHVQESQTDYIYASLIILFQIHHSTLLHEGVLIFLTGQDEIDSTCKTIKPILANSSSHKNGTEPLESFVALPLYANMTTVKQMLVFRQTSPGKKKKCLL</sequence>
<dbReference type="GO" id="GO:0003724">
    <property type="term" value="F:RNA helicase activity"/>
    <property type="evidence" value="ECO:0007669"/>
    <property type="project" value="UniProtKB-EC"/>
</dbReference>
<dbReference type="GO" id="GO:0016787">
    <property type="term" value="F:hydrolase activity"/>
    <property type="evidence" value="ECO:0007669"/>
    <property type="project" value="UniProtKB-KW"/>
</dbReference>
<dbReference type="Proteomes" id="UP000663836">
    <property type="component" value="Unassembled WGS sequence"/>
</dbReference>
<dbReference type="PANTHER" id="PTHR18934">
    <property type="entry name" value="ATP-DEPENDENT RNA HELICASE"/>
    <property type="match status" value="1"/>
</dbReference>
<keyword evidence="2" id="KW-0378">Hydrolase</keyword>
<comment type="catalytic activity">
    <reaction evidence="4">
        <text>ATP + H2O = ADP + phosphate + H(+)</text>
        <dbReference type="Rhea" id="RHEA:13065"/>
        <dbReference type="ChEBI" id="CHEBI:15377"/>
        <dbReference type="ChEBI" id="CHEBI:15378"/>
        <dbReference type="ChEBI" id="CHEBI:30616"/>
        <dbReference type="ChEBI" id="CHEBI:43474"/>
        <dbReference type="ChEBI" id="CHEBI:456216"/>
        <dbReference type="EC" id="3.6.4.13"/>
    </reaction>
</comment>
<name>A0A814NKP3_9BILA</name>
<comment type="caution">
    <text evidence="5">The sequence shown here is derived from an EMBL/GenBank/DDBJ whole genome shotgun (WGS) entry which is preliminary data.</text>
</comment>
<dbReference type="AlphaFoldDB" id="A0A814NKP3"/>
<proteinExistence type="predicted"/>
<evidence type="ECO:0000313" key="5">
    <source>
        <dbReference type="EMBL" id="CAF1095064.1"/>
    </source>
</evidence>
<evidence type="ECO:0000256" key="2">
    <source>
        <dbReference type="ARBA" id="ARBA00022801"/>
    </source>
</evidence>
<dbReference type="GO" id="GO:0005730">
    <property type="term" value="C:nucleolus"/>
    <property type="evidence" value="ECO:0007669"/>
    <property type="project" value="TreeGrafter"/>
</dbReference>
<evidence type="ECO:0000256" key="3">
    <source>
        <dbReference type="ARBA" id="ARBA00022806"/>
    </source>
</evidence>
<keyword evidence="3" id="KW-0547">Nucleotide-binding</keyword>
<keyword evidence="3" id="KW-0067">ATP-binding</keyword>
<dbReference type="PANTHER" id="PTHR18934:SF118">
    <property type="entry name" value="ATP-DEPENDENT RNA HELICASE DHX33"/>
    <property type="match status" value="1"/>
</dbReference>
<dbReference type="EMBL" id="CAJOBD010002219">
    <property type="protein sequence ID" value="CAF3865397.1"/>
    <property type="molecule type" value="Genomic_DNA"/>
</dbReference>
<evidence type="ECO:0000313" key="6">
    <source>
        <dbReference type="EMBL" id="CAF3865397.1"/>
    </source>
</evidence>
<protein>
    <recommendedName>
        <fullName evidence="1">RNA helicase</fullName>
        <ecNumber evidence="1">3.6.4.13</ecNumber>
    </recommendedName>
</protein>
<keyword evidence="3" id="KW-0347">Helicase</keyword>
<dbReference type="Proteomes" id="UP000663864">
    <property type="component" value="Unassembled WGS sequence"/>
</dbReference>
<gene>
    <name evidence="6" type="ORF">JBS370_LOCUS19002</name>
    <name evidence="5" type="ORF">ZHD862_LOCUS17291</name>
</gene>
<dbReference type="InterPro" id="IPR027417">
    <property type="entry name" value="P-loop_NTPase"/>
</dbReference>
<organism evidence="5 7">
    <name type="scientific">Rotaria sordida</name>
    <dbReference type="NCBI Taxonomy" id="392033"/>
    <lineage>
        <taxon>Eukaryota</taxon>
        <taxon>Metazoa</taxon>
        <taxon>Spiralia</taxon>
        <taxon>Gnathifera</taxon>
        <taxon>Rotifera</taxon>
        <taxon>Eurotatoria</taxon>
        <taxon>Bdelloidea</taxon>
        <taxon>Philodinida</taxon>
        <taxon>Philodinidae</taxon>
        <taxon>Rotaria</taxon>
    </lineage>
</organism>
<dbReference type="Gene3D" id="3.40.50.300">
    <property type="entry name" value="P-loop containing nucleotide triphosphate hydrolases"/>
    <property type="match status" value="1"/>
</dbReference>
<evidence type="ECO:0000256" key="4">
    <source>
        <dbReference type="ARBA" id="ARBA00047984"/>
    </source>
</evidence>
<reference evidence="5" key="1">
    <citation type="submission" date="2021-02" db="EMBL/GenBank/DDBJ databases">
        <authorList>
            <person name="Nowell W R."/>
        </authorList>
    </citation>
    <scope>NUCLEOTIDE SEQUENCE</scope>
</reference>
<accession>A0A814NKP3</accession>